<sequence length="194" mass="23049">MTEYFALAFQASELAITIGKLIRERYHDIDEEIGRYLNELENLKGRLKALTNPSTPFEMRNLLEELLSVLKAEFDQINFMEYEEPNKVFYIPIQLIDEKINIPEKAHWPKYDLHFDAKIGDKIYPRSIFQSGNNFYWANDDQLNDVIDYLKLQGRFTVNAHLRPSQPLLSKEEIMMIFKWFNFLLEDRGVEYDA</sequence>
<dbReference type="KEGG" id="kpf:IX53_00575"/>
<dbReference type="STRING" id="1330330.IX53_00575"/>
<accession>A0A0G2Z913</accession>
<gene>
    <name evidence="1" type="ORF">IX53_00575</name>
</gene>
<name>A0A0G2Z913_9BACT</name>
<dbReference type="Proteomes" id="UP000035159">
    <property type="component" value="Chromosome"/>
</dbReference>
<organism evidence="1 2">
    <name type="scientific">Kosmotoga pacifica</name>
    <dbReference type="NCBI Taxonomy" id="1330330"/>
    <lineage>
        <taxon>Bacteria</taxon>
        <taxon>Thermotogati</taxon>
        <taxon>Thermotogota</taxon>
        <taxon>Thermotogae</taxon>
        <taxon>Kosmotogales</taxon>
        <taxon>Kosmotogaceae</taxon>
        <taxon>Kosmotoga</taxon>
    </lineage>
</organism>
<reference evidence="1 2" key="1">
    <citation type="submission" date="2015-04" db="EMBL/GenBank/DDBJ databases">
        <title>Complete Genome Sequence of Kosmotoga pacifica SLHLJ1.</title>
        <authorList>
            <person name="Jiang L.J."/>
            <person name="Shao Z.Z."/>
            <person name="Jebbar M."/>
        </authorList>
    </citation>
    <scope>NUCLEOTIDE SEQUENCE [LARGE SCALE GENOMIC DNA]</scope>
    <source>
        <strain evidence="1 2">SLHLJ1</strain>
    </source>
</reference>
<evidence type="ECO:0000313" key="2">
    <source>
        <dbReference type="Proteomes" id="UP000035159"/>
    </source>
</evidence>
<keyword evidence="2" id="KW-1185">Reference proteome</keyword>
<dbReference type="PATRIC" id="fig|1330330.3.peg.109"/>
<evidence type="ECO:0000313" key="1">
    <source>
        <dbReference type="EMBL" id="AKI96561.1"/>
    </source>
</evidence>
<dbReference type="AlphaFoldDB" id="A0A0G2Z913"/>
<protein>
    <submittedName>
        <fullName evidence="1">Uncharacterized protein</fullName>
    </submittedName>
</protein>
<dbReference type="RefSeq" id="WP_047753696.1">
    <property type="nucleotide sequence ID" value="NZ_CAJUHA010000002.1"/>
</dbReference>
<proteinExistence type="predicted"/>
<dbReference type="EMBL" id="CP011232">
    <property type="protein sequence ID" value="AKI96561.1"/>
    <property type="molecule type" value="Genomic_DNA"/>
</dbReference>